<dbReference type="RefSeq" id="WP_253445174.1">
    <property type="nucleotide sequence ID" value="NZ_JALJYF010000001.1"/>
</dbReference>
<evidence type="ECO:0000259" key="3">
    <source>
        <dbReference type="Pfam" id="PF03358"/>
    </source>
</evidence>
<organism evidence="4 5">
    <name type="scientific">Natronospira proteinivora</name>
    <dbReference type="NCBI Taxonomy" id="1807133"/>
    <lineage>
        <taxon>Bacteria</taxon>
        <taxon>Pseudomonadati</taxon>
        <taxon>Pseudomonadota</taxon>
        <taxon>Gammaproteobacteria</taxon>
        <taxon>Natronospirales</taxon>
        <taxon>Natronospiraceae</taxon>
        <taxon>Natronospira</taxon>
    </lineage>
</organism>
<dbReference type="EMBL" id="JALJYF010000001">
    <property type="protein sequence ID" value="MCP1726610.1"/>
    <property type="molecule type" value="Genomic_DNA"/>
</dbReference>
<keyword evidence="5" id="KW-1185">Reference proteome</keyword>
<dbReference type="InterPro" id="IPR029039">
    <property type="entry name" value="Flavoprotein-like_sf"/>
</dbReference>
<dbReference type="Pfam" id="PF03358">
    <property type="entry name" value="FMN_red"/>
    <property type="match status" value="1"/>
</dbReference>
<evidence type="ECO:0000256" key="2">
    <source>
        <dbReference type="ARBA" id="ARBA00022643"/>
    </source>
</evidence>
<keyword evidence="2" id="KW-0288">FMN</keyword>
<sequence>MSEAIKLLTLAGSLRRASVNRRLQRVVSQAARDQGAQVTELDLADYPLPVYDGDLEQAEFPENVRKLQSLLAEHDAVLISSPEYNGSIPGMLKNVIDWLSRPQEDGTPGTALFKGKVIGISAASPGRLGGLRCLLILRDALAKLGSWVAPTQVAVGGAGDAFEADAPRLSNDKQQKQIEGLVREVLDASGALRPS</sequence>
<feature type="domain" description="NADPH-dependent FMN reductase-like" evidence="3">
    <location>
        <begin position="6"/>
        <end position="158"/>
    </location>
</feature>
<keyword evidence="2" id="KW-0285">Flavoprotein</keyword>
<accession>A0ABT1G6N2</accession>
<dbReference type="PANTHER" id="PTHR30543:SF21">
    <property type="entry name" value="NAD(P)H-DEPENDENT FMN REDUCTASE LOT6"/>
    <property type="match status" value="1"/>
</dbReference>
<gene>
    <name evidence="4" type="ORF">J2T60_000575</name>
</gene>
<dbReference type="SUPFAM" id="SSF52218">
    <property type="entry name" value="Flavoproteins"/>
    <property type="match status" value="1"/>
</dbReference>
<dbReference type="Proteomes" id="UP001523550">
    <property type="component" value="Unassembled WGS sequence"/>
</dbReference>
<dbReference type="InterPro" id="IPR005025">
    <property type="entry name" value="FMN_Rdtase-like_dom"/>
</dbReference>
<dbReference type="PANTHER" id="PTHR30543">
    <property type="entry name" value="CHROMATE REDUCTASE"/>
    <property type="match status" value="1"/>
</dbReference>
<protein>
    <submittedName>
        <fullName evidence="4">NAD(P)H-dependent FMN reductase</fullName>
    </submittedName>
</protein>
<proteinExistence type="predicted"/>
<evidence type="ECO:0000313" key="4">
    <source>
        <dbReference type="EMBL" id="MCP1726610.1"/>
    </source>
</evidence>
<name>A0ABT1G6N2_9GAMM</name>
<evidence type="ECO:0000256" key="1">
    <source>
        <dbReference type="ARBA" id="ARBA00001917"/>
    </source>
</evidence>
<dbReference type="InterPro" id="IPR050712">
    <property type="entry name" value="NAD(P)H-dep_reductase"/>
</dbReference>
<dbReference type="Gene3D" id="3.40.50.360">
    <property type="match status" value="1"/>
</dbReference>
<reference evidence="4 5" key="1">
    <citation type="submission" date="2022-03" db="EMBL/GenBank/DDBJ databases">
        <title>Genomic Encyclopedia of Type Strains, Phase III (KMG-III): the genomes of soil and plant-associated and newly described type strains.</title>
        <authorList>
            <person name="Whitman W."/>
        </authorList>
    </citation>
    <scope>NUCLEOTIDE SEQUENCE [LARGE SCALE GENOMIC DNA]</scope>
    <source>
        <strain evidence="4 5">BSker1</strain>
    </source>
</reference>
<comment type="caution">
    <text evidence="4">The sequence shown here is derived from an EMBL/GenBank/DDBJ whole genome shotgun (WGS) entry which is preliminary data.</text>
</comment>
<comment type="cofactor">
    <cofactor evidence="1">
        <name>FMN</name>
        <dbReference type="ChEBI" id="CHEBI:58210"/>
    </cofactor>
</comment>
<evidence type="ECO:0000313" key="5">
    <source>
        <dbReference type="Proteomes" id="UP001523550"/>
    </source>
</evidence>